<gene>
    <name evidence="7" type="ORF">HPO_04039</name>
</gene>
<dbReference type="STRING" id="1280954.HPO_04039"/>
<organism evidence="7 8">
    <name type="scientific">Hyphomonas polymorpha PS728</name>
    <dbReference type="NCBI Taxonomy" id="1280954"/>
    <lineage>
        <taxon>Bacteria</taxon>
        <taxon>Pseudomonadati</taxon>
        <taxon>Pseudomonadota</taxon>
        <taxon>Alphaproteobacteria</taxon>
        <taxon>Hyphomonadales</taxon>
        <taxon>Hyphomonadaceae</taxon>
        <taxon>Hyphomonas</taxon>
    </lineage>
</organism>
<dbReference type="OrthoDB" id="9797134at2"/>
<name>A0A062VMX8_9PROT</name>
<dbReference type="Pfam" id="PF04542">
    <property type="entry name" value="Sigma70_r2"/>
    <property type="match status" value="1"/>
</dbReference>
<dbReference type="NCBIfam" id="TIGR02937">
    <property type="entry name" value="sigma70-ECF"/>
    <property type="match status" value="1"/>
</dbReference>
<dbReference type="EMBL" id="ARYM01000003">
    <property type="protein sequence ID" value="KDA00042.1"/>
    <property type="molecule type" value="Genomic_DNA"/>
</dbReference>
<dbReference type="GO" id="GO:0016987">
    <property type="term" value="F:sigma factor activity"/>
    <property type="evidence" value="ECO:0007669"/>
    <property type="project" value="UniProtKB-KW"/>
</dbReference>
<accession>A0A062VMX8</accession>
<dbReference type="GO" id="GO:0003677">
    <property type="term" value="F:DNA binding"/>
    <property type="evidence" value="ECO:0007669"/>
    <property type="project" value="InterPro"/>
</dbReference>
<dbReference type="InterPro" id="IPR039425">
    <property type="entry name" value="RNA_pol_sigma-70-like"/>
</dbReference>
<evidence type="ECO:0000256" key="4">
    <source>
        <dbReference type="ARBA" id="ARBA00023163"/>
    </source>
</evidence>
<dbReference type="Gene3D" id="1.10.1740.10">
    <property type="match status" value="1"/>
</dbReference>
<evidence type="ECO:0000313" key="7">
    <source>
        <dbReference type="EMBL" id="KDA00042.1"/>
    </source>
</evidence>
<dbReference type="InterPro" id="IPR014284">
    <property type="entry name" value="RNA_pol_sigma-70_dom"/>
</dbReference>
<dbReference type="Proteomes" id="UP000027100">
    <property type="component" value="Unassembled WGS sequence"/>
</dbReference>
<feature type="domain" description="RNA polymerase sigma factor 70 region 4 type 2" evidence="6">
    <location>
        <begin position="120"/>
        <end position="171"/>
    </location>
</feature>
<dbReference type="InterPro" id="IPR007627">
    <property type="entry name" value="RNA_pol_sigma70_r2"/>
</dbReference>
<proteinExistence type="inferred from homology"/>
<evidence type="ECO:0000259" key="6">
    <source>
        <dbReference type="Pfam" id="PF08281"/>
    </source>
</evidence>
<dbReference type="PATRIC" id="fig|1280954.3.peg.821"/>
<evidence type="ECO:0000256" key="1">
    <source>
        <dbReference type="ARBA" id="ARBA00010641"/>
    </source>
</evidence>
<protein>
    <submittedName>
        <fullName evidence="7">ECF subfamily RNA polymerase sigma-24 factor</fullName>
    </submittedName>
</protein>
<evidence type="ECO:0000256" key="2">
    <source>
        <dbReference type="ARBA" id="ARBA00023015"/>
    </source>
</evidence>
<dbReference type="Pfam" id="PF08281">
    <property type="entry name" value="Sigma70_r4_2"/>
    <property type="match status" value="1"/>
</dbReference>
<keyword evidence="8" id="KW-1185">Reference proteome</keyword>
<feature type="domain" description="RNA polymerase sigma-70 region 2" evidence="5">
    <location>
        <begin position="22"/>
        <end position="86"/>
    </location>
</feature>
<dbReference type="PANTHER" id="PTHR43133">
    <property type="entry name" value="RNA POLYMERASE ECF-TYPE SIGMA FACTO"/>
    <property type="match status" value="1"/>
</dbReference>
<evidence type="ECO:0000259" key="5">
    <source>
        <dbReference type="Pfam" id="PF04542"/>
    </source>
</evidence>
<dbReference type="AlphaFoldDB" id="A0A062VMX8"/>
<sequence>MGHQSRKGTRTEHIPADLDVWVRKYGGALRNYFRKRAPAALDPEDLVQEVFAKIARKADLTEVSTVESYLFRTANSVLIDSIRRSTARGGGAHETFEEERHGLADSDPERVLIGKEGVKRLISALYELPAPVRQAFALYHFEQFRHSEIAKHLKISVSTVEKYMARANAHLLTRLGRNDRY</sequence>
<dbReference type="InterPro" id="IPR013249">
    <property type="entry name" value="RNA_pol_sigma70_r4_t2"/>
</dbReference>
<dbReference type="InterPro" id="IPR013325">
    <property type="entry name" value="RNA_pol_sigma_r2"/>
</dbReference>
<dbReference type="SUPFAM" id="SSF88946">
    <property type="entry name" value="Sigma2 domain of RNA polymerase sigma factors"/>
    <property type="match status" value="1"/>
</dbReference>
<reference evidence="7 8" key="1">
    <citation type="journal article" date="2014" name="Antonie Van Leeuwenhoek">
        <title>Hyphomonas beringensis sp. nov. and Hyphomonas chukchiensis sp. nov., isolated from surface seawater of the Bering Sea and Chukchi Sea.</title>
        <authorList>
            <person name="Li C."/>
            <person name="Lai Q."/>
            <person name="Li G."/>
            <person name="Dong C."/>
            <person name="Wang J."/>
            <person name="Liao Y."/>
            <person name="Shao Z."/>
        </authorList>
    </citation>
    <scope>NUCLEOTIDE SEQUENCE [LARGE SCALE GENOMIC DNA]</scope>
    <source>
        <strain evidence="7 8">PS728</strain>
    </source>
</reference>
<dbReference type="InterPro" id="IPR036388">
    <property type="entry name" value="WH-like_DNA-bd_sf"/>
</dbReference>
<dbReference type="PANTHER" id="PTHR43133:SF63">
    <property type="entry name" value="RNA POLYMERASE SIGMA FACTOR FECI-RELATED"/>
    <property type="match status" value="1"/>
</dbReference>
<evidence type="ECO:0000313" key="8">
    <source>
        <dbReference type="Proteomes" id="UP000027100"/>
    </source>
</evidence>
<dbReference type="RefSeq" id="WP_051612250.1">
    <property type="nucleotide sequence ID" value="NZ_ARYM01000003.1"/>
</dbReference>
<comment type="caution">
    <text evidence="7">The sequence shown here is derived from an EMBL/GenBank/DDBJ whole genome shotgun (WGS) entry which is preliminary data.</text>
</comment>
<keyword evidence="4" id="KW-0804">Transcription</keyword>
<dbReference type="InterPro" id="IPR013324">
    <property type="entry name" value="RNA_pol_sigma_r3/r4-like"/>
</dbReference>
<keyword evidence="3" id="KW-0731">Sigma factor</keyword>
<dbReference type="SUPFAM" id="SSF88659">
    <property type="entry name" value="Sigma3 and sigma4 domains of RNA polymerase sigma factors"/>
    <property type="match status" value="1"/>
</dbReference>
<dbReference type="Gene3D" id="1.10.10.10">
    <property type="entry name" value="Winged helix-like DNA-binding domain superfamily/Winged helix DNA-binding domain"/>
    <property type="match status" value="1"/>
</dbReference>
<dbReference type="eggNOG" id="COG1595">
    <property type="taxonomic scope" value="Bacteria"/>
</dbReference>
<comment type="similarity">
    <text evidence="1">Belongs to the sigma-70 factor family. ECF subfamily.</text>
</comment>
<keyword evidence="2" id="KW-0805">Transcription regulation</keyword>
<dbReference type="GO" id="GO:0006352">
    <property type="term" value="P:DNA-templated transcription initiation"/>
    <property type="evidence" value="ECO:0007669"/>
    <property type="project" value="InterPro"/>
</dbReference>
<evidence type="ECO:0000256" key="3">
    <source>
        <dbReference type="ARBA" id="ARBA00023082"/>
    </source>
</evidence>